<dbReference type="InterPro" id="IPR029058">
    <property type="entry name" value="AB_hydrolase_fold"/>
</dbReference>
<name>A0ABM1KP10_GEKJA</name>
<reference evidence="6" key="1">
    <citation type="submission" date="2025-08" db="UniProtKB">
        <authorList>
            <consortium name="RefSeq"/>
        </authorList>
    </citation>
    <scope>IDENTIFICATION</scope>
</reference>
<dbReference type="InterPro" id="IPR050300">
    <property type="entry name" value="GDXG_lipolytic_enzyme"/>
</dbReference>
<sequence>MAFVLTLWTLASYICIALTSWLLAWTVYYDFTRTHIPPGIKEHAKLRVGNLLLNFAFGLGLFLEKLGICSQTKIMRIIFDGIPPKKDSRLLIKDLFFEHVPVRVYWPSSPSPAGNRKGLLYIHGGVGQVGSIRAYERVCRFLARNSNSVVVNIGFRLSPEYPPPIQSQDCLTAAVHFLKYAKDYGVDPNCIAVGGDSSGATGAAALCQQLVGRVDLPRIRAQFLLYPFLQALDFNLPSYQQNHSVPILFKKRAISLGFKYFKMKNIDIARLMQNAHIPEDLRVKYKKWVSADHIPDEFKVRGYVPVEPAPFSEELYELAKLALETWFSPLLAEDEIIRQLPETFLLTCEYDVLRDDGLLYKKRLEDNGVPVTWHHLKDGFHGIAFPIDFGLPEFQSTRSGMKTVIHFLCGLSK</sequence>
<dbReference type="Proteomes" id="UP000694871">
    <property type="component" value="Unplaced"/>
</dbReference>
<evidence type="ECO:0000256" key="2">
    <source>
        <dbReference type="ARBA" id="ARBA00022801"/>
    </source>
</evidence>
<feature type="domain" description="Alpha/beta hydrolase fold-3" evidence="4">
    <location>
        <begin position="119"/>
        <end position="254"/>
    </location>
</feature>
<dbReference type="PANTHER" id="PTHR48081:SF32">
    <property type="entry name" value="ALPHA_BETA HYDROLASE FOLD-3 DOMAIN-CONTAINING PROTEIN"/>
    <property type="match status" value="1"/>
</dbReference>
<evidence type="ECO:0000313" key="5">
    <source>
        <dbReference type="Proteomes" id="UP000694871"/>
    </source>
</evidence>
<dbReference type="Pfam" id="PF07859">
    <property type="entry name" value="Abhydrolase_3"/>
    <property type="match status" value="2"/>
</dbReference>
<evidence type="ECO:0000259" key="4">
    <source>
        <dbReference type="Pfam" id="PF07859"/>
    </source>
</evidence>
<evidence type="ECO:0000313" key="6">
    <source>
        <dbReference type="RefSeq" id="XP_015275447.1"/>
    </source>
</evidence>
<comment type="similarity">
    <text evidence="1">Belongs to the 'GDXG' lipolytic enzyme family.</text>
</comment>
<dbReference type="PIRSF" id="PIRSF037251">
    <property type="entry name" value="Arylacetamide_deacetylase"/>
    <property type="match status" value="1"/>
</dbReference>
<keyword evidence="3" id="KW-0472">Membrane</keyword>
<keyword evidence="2" id="KW-0378">Hydrolase</keyword>
<organism evidence="5 6">
    <name type="scientific">Gekko japonicus</name>
    <name type="common">Schlegel's Japanese gecko</name>
    <dbReference type="NCBI Taxonomy" id="146911"/>
    <lineage>
        <taxon>Eukaryota</taxon>
        <taxon>Metazoa</taxon>
        <taxon>Chordata</taxon>
        <taxon>Craniata</taxon>
        <taxon>Vertebrata</taxon>
        <taxon>Euteleostomi</taxon>
        <taxon>Lepidosauria</taxon>
        <taxon>Squamata</taxon>
        <taxon>Bifurcata</taxon>
        <taxon>Gekkota</taxon>
        <taxon>Gekkonidae</taxon>
        <taxon>Gekkoninae</taxon>
        <taxon>Gekko</taxon>
    </lineage>
</organism>
<keyword evidence="3" id="KW-0812">Transmembrane</keyword>
<evidence type="ECO:0000256" key="1">
    <source>
        <dbReference type="ARBA" id="ARBA00010515"/>
    </source>
</evidence>
<protein>
    <submittedName>
        <fullName evidence="6">Arylacetamide deacetylase-like 3</fullName>
    </submittedName>
</protein>
<gene>
    <name evidence="6" type="primary">LOC107117795</name>
</gene>
<dbReference type="Gene3D" id="3.40.50.1820">
    <property type="entry name" value="alpha/beta hydrolase"/>
    <property type="match status" value="1"/>
</dbReference>
<dbReference type="InterPro" id="IPR017157">
    <property type="entry name" value="Arylacetamide_deacetylase"/>
</dbReference>
<dbReference type="GeneID" id="107117795"/>
<dbReference type="RefSeq" id="XP_015275447.1">
    <property type="nucleotide sequence ID" value="XM_015419961.1"/>
</dbReference>
<feature type="domain" description="Alpha/beta hydrolase fold-3" evidence="4">
    <location>
        <begin position="322"/>
        <end position="383"/>
    </location>
</feature>
<feature type="transmembrane region" description="Helical" evidence="3">
    <location>
        <begin position="6"/>
        <end position="28"/>
    </location>
</feature>
<dbReference type="SUPFAM" id="SSF53474">
    <property type="entry name" value="alpha/beta-Hydrolases"/>
    <property type="match status" value="1"/>
</dbReference>
<accession>A0ABM1KP10</accession>
<keyword evidence="3" id="KW-1133">Transmembrane helix</keyword>
<keyword evidence="5" id="KW-1185">Reference proteome</keyword>
<proteinExistence type="inferred from homology"/>
<evidence type="ECO:0000256" key="3">
    <source>
        <dbReference type="SAM" id="Phobius"/>
    </source>
</evidence>
<dbReference type="PANTHER" id="PTHR48081">
    <property type="entry name" value="AB HYDROLASE SUPERFAMILY PROTEIN C4A8.06C"/>
    <property type="match status" value="1"/>
</dbReference>
<dbReference type="InterPro" id="IPR013094">
    <property type="entry name" value="AB_hydrolase_3"/>
</dbReference>